<evidence type="ECO:0000256" key="5">
    <source>
        <dbReference type="ARBA" id="ARBA00023136"/>
    </source>
</evidence>
<dbReference type="Pfam" id="PF01943">
    <property type="entry name" value="Polysacc_synt"/>
    <property type="match status" value="1"/>
</dbReference>
<organism evidence="7 8">
    <name type="scientific">Sphingomonas rosea</name>
    <dbReference type="NCBI Taxonomy" id="335605"/>
    <lineage>
        <taxon>Bacteria</taxon>
        <taxon>Pseudomonadati</taxon>
        <taxon>Pseudomonadota</taxon>
        <taxon>Alphaproteobacteria</taxon>
        <taxon>Sphingomonadales</taxon>
        <taxon>Sphingomonadaceae</taxon>
        <taxon>Sphingomonas</taxon>
    </lineage>
</organism>
<evidence type="ECO:0000256" key="6">
    <source>
        <dbReference type="SAM" id="Phobius"/>
    </source>
</evidence>
<comment type="subcellular location">
    <subcellularLocation>
        <location evidence="1">Cell membrane</location>
        <topology evidence="1">Multi-pass membrane protein</topology>
    </subcellularLocation>
</comment>
<keyword evidence="5 6" id="KW-0472">Membrane</keyword>
<feature type="transmembrane region" description="Helical" evidence="6">
    <location>
        <begin position="45"/>
        <end position="67"/>
    </location>
</feature>
<dbReference type="InterPro" id="IPR002797">
    <property type="entry name" value="Polysacc_synth"/>
</dbReference>
<sequence>MSARLKRIGANASWLLLARGLQAVLSIAYLALVTRTLGVADFGRFGLVIAISGGIAGIVGFQTWQLVVRYGTERRERSDEDGVGHVVGFAAALDVVAAVLGTLAAVAAVLLLGPTLSLPPDLSWPAIGFCFAQLIAVRSTPTGILRLERRFKTAAAVDSVVPIVRFFGSGIAALLMPTITGFLIAWAAGEVICAIAYWRAALATQRMTLRPAALRQLARDEPSILRFAFLTNVSQTLGMTSKQVTLIVVGAFAGPAAAGIYRLAAQLAQSLVKLTQTVSRAAYAELVEAFNRGSDRKLLLELTGIAAVGALLMAGIAALFGEQIIHLIAGKQFEAAYVPIIILVCAAGFDLVGFAFEPALSARGEVGVAVRVLLITAIVQVLLLLVLLPRFGVIGGAWAALIGSAITMVLTGWRALRGTPKPQVERTA</sequence>
<evidence type="ECO:0000256" key="1">
    <source>
        <dbReference type="ARBA" id="ARBA00004651"/>
    </source>
</evidence>
<feature type="transmembrane region" description="Helical" evidence="6">
    <location>
        <begin position="335"/>
        <end position="356"/>
    </location>
</feature>
<evidence type="ECO:0000313" key="7">
    <source>
        <dbReference type="EMBL" id="GAA4026197.1"/>
    </source>
</evidence>
<feature type="transmembrane region" description="Helical" evidence="6">
    <location>
        <begin position="368"/>
        <end position="388"/>
    </location>
</feature>
<reference evidence="8" key="1">
    <citation type="journal article" date="2019" name="Int. J. Syst. Evol. Microbiol.">
        <title>The Global Catalogue of Microorganisms (GCM) 10K type strain sequencing project: providing services to taxonomists for standard genome sequencing and annotation.</title>
        <authorList>
            <consortium name="The Broad Institute Genomics Platform"/>
            <consortium name="The Broad Institute Genome Sequencing Center for Infectious Disease"/>
            <person name="Wu L."/>
            <person name="Ma J."/>
        </authorList>
    </citation>
    <scope>NUCLEOTIDE SEQUENCE [LARGE SCALE GENOMIC DNA]</scope>
    <source>
        <strain evidence="8">JCM 17564</strain>
    </source>
</reference>
<keyword evidence="3 6" id="KW-0812">Transmembrane</keyword>
<feature type="transmembrane region" description="Helical" evidence="6">
    <location>
        <begin position="122"/>
        <end position="141"/>
    </location>
</feature>
<comment type="caution">
    <text evidence="7">The sequence shown here is derived from an EMBL/GenBank/DDBJ whole genome shotgun (WGS) entry which is preliminary data.</text>
</comment>
<protein>
    <submittedName>
        <fullName evidence="7">Lipopolysaccharide biosynthesis protein</fullName>
    </submittedName>
</protein>
<proteinExistence type="predicted"/>
<dbReference type="Proteomes" id="UP001424459">
    <property type="component" value="Unassembled WGS sequence"/>
</dbReference>
<accession>A0ABP7THP7</accession>
<keyword evidence="2" id="KW-1003">Cell membrane</keyword>
<feature type="transmembrane region" description="Helical" evidence="6">
    <location>
        <begin position="298"/>
        <end position="320"/>
    </location>
</feature>
<evidence type="ECO:0000256" key="2">
    <source>
        <dbReference type="ARBA" id="ARBA00022475"/>
    </source>
</evidence>
<dbReference type="PANTHER" id="PTHR30250">
    <property type="entry name" value="PST FAMILY PREDICTED COLANIC ACID TRANSPORTER"/>
    <property type="match status" value="1"/>
</dbReference>
<feature type="transmembrane region" description="Helical" evidence="6">
    <location>
        <begin position="394"/>
        <end position="416"/>
    </location>
</feature>
<dbReference type="PANTHER" id="PTHR30250:SF31">
    <property type="entry name" value="INNER MEMBRANE PROTEIN YGHQ"/>
    <property type="match status" value="1"/>
</dbReference>
<feature type="transmembrane region" description="Helical" evidence="6">
    <location>
        <begin position="12"/>
        <end position="33"/>
    </location>
</feature>
<evidence type="ECO:0000256" key="3">
    <source>
        <dbReference type="ARBA" id="ARBA00022692"/>
    </source>
</evidence>
<evidence type="ECO:0000313" key="8">
    <source>
        <dbReference type="Proteomes" id="UP001424459"/>
    </source>
</evidence>
<dbReference type="RefSeq" id="WP_344694990.1">
    <property type="nucleotide sequence ID" value="NZ_BAABBR010000001.1"/>
</dbReference>
<dbReference type="EMBL" id="BAABBR010000001">
    <property type="protein sequence ID" value="GAA4026197.1"/>
    <property type="molecule type" value="Genomic_DNA"/>
</dbReference>
<keyword evidence="4 6" id="KW-1133">Transmembrane helix</keyword>
<name>A0ABP7THP7_9SPHN</name>
<keyword evidence="8" id="KW-1185">Reference proteome</keyword>
<dbReference type="InterPro" id="IPR050833">
    <property type="entry name" value="Poly_Biosynth_Transport"/>
</dbReference>
<gene>
    <name evidence="7" type="ORF">GCM10022281_00960</name>
</gene>
<evidence type="ECO:0000256" key="4">
    <source>
        <dbReference type="ARBA" id="ARBA00022989"/>
    </source>
</evidence>
<feature type="transmembrane region" description="Helical" evidence="6">
    <location>
        <begin position="87"/>
        <end position="110"/>
    </location>
</feature>